<organism evidence="1 2">
    <name type="scientific">Saltatorellus ferox</name>
    <dbReference type="NCBI Taxonomy" id="2528018"/>
    <lineage>
        <taxon>Bacteria</taxon>
        <taxon>Pseudomonadati</taxon>
        <taxon>Planctomycetota</taxon>
        <taxon>Planctomycetia</taxon>
        <taxon>Planctomycetia incertae sedis</taxon>
        <taxon>Saltatorellus</taxon>
    </lineage>
</organism>
<protein>
    <submittedName>
        <fullName evidence="1">Uncharacterized protein</fullName>
    </submittedName>
</protein>
<accession>A0A518EQC9</accession>
<name>A0A518EQC9_9BACT</name>
<proteinExistence type="predicted"/>
<evidence type="ECO:0000313" key="2">
    <source>
        <dbReference type="Proteomes" id="UP000320390"/>
    </source>
</evidence>
<keyword evidence="2" id="KW-1185">Reference proteome</keyword>
<dbReference type="RefSeq" id="WP_145196352.1">
    <property type="nucleotide sequence ID" value="NZ_CP036434.1"/>
</dbReference>
<dbReference type="AlphaFoldDB" id="A0A518EQC9"/>
<dbReference type="EMBL" id="CP036434">
    <property type="protein sequence ID" value="QDV06296.1"/>
    <property type="molecule type" value="Genomic_DNA"/>
</dbReference>
<gene>
    <name evidence="1" type="ORF">Poly30_18050</name>
</gene>
<sequence>MNWADRSLIVAERLGSAGSNEIVGRIFGEVTRILGPEIIIGSAAGGANNTSPDVGGNRSLSTGPTFLVAWCRGLSSSQYYGRYRTVTYDGQLGQEHFLGTSSQVVTFDIAVSKSTGDPLTVNTWNLAYIYRDTGTNDEHVDAAQVSAAGVLVSGPAHIYSSPYLSWGIDFDGVDVSDALRVGSSDPVYAVSFLSSPFSLVQVHQILLCRQTSRVYSSNLIDVEHARPGELRETATLGTTNEEFLVGYSESVPGTTDYAFYTTTFDLVEGSRAAISERRTQLGTSPRYPRGGPMIASQASGGRASRESAMAWSGKDPVQQDYEIMGATHLASGPDSAAYQYCSGAPNSTGRRGFIALYGNRSTSDPKALVAVDLPRYSSGFFFTGTAQVYVIHPGGSQGVLCVGGAIGRYSNFVASSGSTGVISLNMDPRFLPTSAATMAAVSGQRLFVQLWHRDRVQGVITSNFTNAVSLLFQ</sequence>
<reference evidence="1 2" key="1">
    <citation type="submission" date="2019-02" db="EMBL/GenBank/DDBJ databases">
        <title>Deep-cultivation of Planctomycetes and their phenomic and genomic characterization uncovers novel biology.</title>
        <authorList>
            <person name="Wiegand S."/>
            <person name="Jogler M."/>
            <person name="Boedeker C."/>
            <person name="Pinto D."/>
            <person name="Vollmers J."/>
            <person name="Rivas-Marin E."/>
            <person name="Kohn T."/>
            <person name="Peeters S.H."/>
            <person name="Heuer A."/>
            <person name="Rast P."/>
            <person name="Oberbeckmann S."/>
            <person name="Bunk B."/>
            <person name="Jeske O."/>
            <person name="Meyerdierks A."/>
            <person name="Storesund J.E."/>
            <person name="Kallscheuer N."/>
            <person name="Luecker S."/>
            <person name="Lage O.M."/>
            <person name="Pohl T."/>
            <person name="Merkel B.J."/>
            <person name="Hornburger P."/>
            <person name="Mueller R.-W."/>
            <person name="Bruemmer F."/>
            <person name="Labrenz M."/>
            <person name="Spormann A.M."/>
            <person name="Op den Camp H."/>
            <person name="Overmann J."/>
            <person name="Amann R."/>
            <person name="Jetten M.S.M."/>
            <person name="Mascher T."/>
            <person name="Medema M.H."/>
            <person name="Devos D.P."/>
            <person name="Kaster A.-K."/>
            <person name="Ovreas L."/>
            <person name="Rohde M."/>
            <person name="Galperin M.Y."/>
            <person name="Jogler C."/>
        </authorList>
    </citation>
    <scope>NUCLEOTIDE SEQUENCE [LARGE SCALE GENOMIC DNA]</scope>
    <source>
        <strain evidence="1 2">Poly30</strain>
    </source>
</reference>
<dbReference type="Proteomes" id="UP000320390">
    <property type="component" value="Chromosome"/>
</dbReference>
<evidence type="ECO:0000313" key="1">
    <source>
        <dbReference type="EMBL" id="QDV06296.1"/>
    </source>
</evidence>